<dbReference type="PANTHER" id="PTHR30363">
    <property type="entry name" value="HTH-TYPE TRANSCRIPTIONAL REGULATOR SRLR-RELATED"/>
    <property type="match status" value="1"/>
</dbReference>
<dbReference type="PROSITE" id="PS00894">
    <property type="entry name" value="HTH_DEOR_1"/>
    <property type="match status" value="1"/>
</dbReference>
<sequence length="252" mass="28674">MLDKSKRHKNILDILKRRKIISVQELLTLTYSSKSTLRRDLIALEKQNRLIREYGHVKLIESKNIEYSYNARMQEHQWEKRKIAAIAMQLIDSNMTLFLDSSSTLYELTSLLNTKRNLTVVTNGIFNAEQLDQFKNVHTFLAGGRLYPGTGSVLGEYATSYLNHFKVDLTILSCSALDAHGVYMSSSKQASLKRKMMQIAKKTLLLCDSSKFEHTNYFKLSDLAAIDTIITDKAPSIALRDALITADTTLLF</sequence>
<dbReference type="AlphaFoldDB" id="X0QJY1"/>
<dbReference type="SUPFAM" id="SSF46785">
    <property type="entry name" value="Winged helix' DNA-binding domain"/>
    <property type="match status" value="1"/>
</dbReference>
<proteinExistence type="predicted"/>
<keyword evidence="4" id="KW-0238">DNA-binding</keyword>
<organism evidence="8 9">
    <name type="scientific">Agrilactobacillus composti DSM 18527 = JCM 14202</name>
    <dbReference type="NCBI Taxonomy" id="1423734"/>
    <lineage>
        <taxon>Bacteria</taxon>
        <taxon>Bacillati</taxon>
        <taxon>Bacillota</taxon>
        <taxon>Bacilli</taxon>
        <taxon>Lactobacillales</taxon>
        <taxon>Lactobacillaceae</taxon>
        <taxon>Agrilactobacillus</taxon>
    </lineage>
</organism>
<evidence type="ECO:0000259" key="7">
    <source>
        <dbReference type="PROSITE" id="PS51000"/>
    </source>
</evidence>
<dbReference type="InterPro" id="IPR018356">
    <property type="entry name" value="Tscrpt_reg_HTH_DeoR_CS"/>
</dbReference>
<dbReference type="GO" id="GO:0003677">
    <property type="term" value="F:DNA binding"/>
    <property type="evidence" value="ECO:0007669"/>
    <property type="project" value="UniProtKB-KW"/>
</dbReference>
<dbReference type="Proteomes" id="UP000051236">
    <property type="component" value="Unassembled WGS sequence"/>
</dbReference>
<evidence type="ECO:0000256" key="3">
    <source>
        <dbReference type="ARBA" id="ARBA00023015"/>
    </source>
</evidence>
<comment type="function">
    <text evidence="6">Repressor of the lactose catabolism operon. Galactose-6-phosphate is the inducer.</text>
</comment>
<dbReference type="Pfam" id="PF08220">
    <property type="entry name" value="HTH_DeoR"/>
    <property type="match status" value="1"/>
</dbReference>
<accession>X0QJY1</accession>
<dbReference type="PROSITE" id="PS51000">
    <property type="entry name" value="HTH_DEOR_2"/>
    <property type="match status" value="1"/>
</dbReference>
<dbReference type="SMART" id="SM00420">
    <property type="entry name" value="HTH_DEOR"/>
    <property type="match status" value="1"/>
</dbReference>
<gene>
    <name evidence="8" type="ORF">FC83_GL001576</name>
</gene>
<evidence type="ECO:0000313" key="9">
    <source>
        <dbReference type="Proteomes" id="UP000051236"/>
    </source>
</evidence>
<dbReference type="eggNOG" id="COG1349">
    <property type="taxonomic scope" value="Bacteria"/>
</dbReference>
<dbReference type="OrthoDB" id="9798651at2"/>
<dbReference type="RefSeq" id="WP_035451445.1">
    <property type="nucleotide sequence ID" value="NZ_BAMK01000004.1"/>
</dbReference>
<dbReference type="InterPro" id="IPR001034">
    <property type="entry name" value="DeoR_HTH"/>
</dbReference>
<reference evidence="8 9" key="1">
    <citation type="journal article" date="2015" name="Genome Announc.">
        <title>Expanding the biotechnology potential of lactobacilli through comparative genomics of 213 strains and associated genera.</title>
        <authorList>
            <person name="Sun Z."/>
            <person name="Harris H.M."/>
            <person name="McCann A."/>
            <person name="Guo C."/>
            <person name="Argimon S."/>
            <person name="Zhang W."/>
            <person name="Yang X."/>
            <person name="Jeffery I.B."/>
            <person name="Cooney J.C."/>
            <person name="Kagawa T.F."/>
            <person name="Liu W."/>
            <person name="Song Y."/>
            <person name="Salvetti E."/>
            <person name="Wrobel A."/>
            <person name="Rasinkangas P."/>
            <person name="Parkhill J."/>
            <person name="Rea M.C."/>
            <person name="O'Sullivan O."/>
            <person name="Ritari J."/>
            <person name="Douillard F.P."/>
            <person name="Paul Ross R."/>
            <person name="Yang R."/>
            <person name="Briner A.E."/>
            <person name="Felis G.E."/>
            <person name="de Vos W.M."/>
            <person name="Barrangou R."/>
            <person name="Klaenhammer T.R."/>
            <person name="Caufield P.W."/>
            <person name="Cui Y."/>
            <person name="Zhang H."/>
            <person name="O'Toole P.W."/>
        </authorList>
    </citation>
    <scope>NUCLEOTIDE SEQUENCE [LARGE SCALE GENOMIC DNA]</scope>
    <source>
        <strain evidence="8 9">DSM 18527</strain>
    </source>
</reference>
<keyword evidence="3" id="KW-0805">Transcription regulation</keyword>
<keyword evidence="9" id="KW-1185">Reference proteome</keyword>
<protein>
    <recommendedName>
        <fullName evidence="1">Lactose phosphotransferase system repressor</fullName>
    </recommendedName>
</protein>
<dbReference type="Gene3D" id="3.40.50.1360">
    <property type="match status" value="1"/>
</dbReference>
<dbReference type="PANTHER" id="PTHR30363:SF4">
    <property type="entry name" value="GLYCEROL-3-PHOSPHATE REGULON REPRESSOR"/>
    <property type="match status" value="1"/>
</dbReference>
<dbReference type="PATRIC" id="fig|1423734.3.peg.1595"/>
<evidence type="ECO:0000256" key="4">
    <source>
        <dbReference type="ARBA" id="ARBA00023125"/>
    </source>
</evidence>
<dbReference type="InterPro" id="IPR014036">
    <property type="entry name" value="DeoR-like_C"/>
</dbReference>
<dbReference type="Pfam" id="PF00455">
    <property type="entry name" value="DeoRC"/>
    <property type="match status" value="1"/>
</dbReference>
<dbReference type="InterPro" id="IPR036390">
    <property type="entry name" value="WH_DNA-bd_sf"/>
</dbReference>
<evidence type="ECO:0000256" key="6">
    <source>
        <dbReference type="ARBA" id="ARBA00024937"/>
    </source>
</evidence>
<evidence type="ECO:0000256" key="2">
    <source>
        <dbReference type="ARBA" id="ARBA00022491"/>
    </source>
</evidence>
<evidence type="ECO:0000256" key="1">
    <source>
        <dbReference type="ARBA" id="ARBA00021390"/>
    </source>
</evidence>
<evidence type="ECO:0000256" key="5">
    <source>
        <dbReference type="ARBA" id="ARBA00023163"/>
    </source>
</evidence>
<dbReference type="SMART" id="SM01134">
    <property type="entry name" value="DeoRC"/>
    <property type="match status" value="1"/>
</dbReference>
<keyword evidence="5" id="KW-0804">Transcription</keyword>
<dbReference type="GO" id="GO:0003700">
    <property type="term" value="F:DNA-binding transcription factor activity"/>
    <property type="evidence" value="ECO:0007669"/>
    <property type="project" value="InterPro"/>
</dbReference>
<evidence type="ECO:0000313" key="8">
    <source>
        <dbReference type="EMBL" id="KRM30445.1"/>
    </source>
</evidence>
<feature type="domain" description="HTH deoR-type" evidence="7">
    <location>
        <begin position="4"/>
        <end position="59"/>
    </location>
</feature>
<keyword evidence="2" id="KW-0678">Repressor</keyword>
<dbReference type="SUPFAM" id="SSF100950">
    <property type="entry name" value="NagB/RpiA/CoA transferase-like"/>
    <property type="match status" value="1"/>
</dbReference>
<name>X0QJY1_9LACO</name>
<dbReference type="InterPro" id="IPR037171">
    <property type="entry name" value="NagB/RpiA_transferase-like"/>
</dbReference>
<dbReference type="STRING" id="1423734.FC83_GL001576"/>
<dbReference type="EMBL" id="AZGA01000088">
    <property type="protein sequence ID" value="KRM30445.1"/>
    <property type="molecule type" value="Genomic_DNA"/>
</dbReference>
<comment type="caution">
    <text evidence="8">The sequence shown here is derived from an EMBL/GenBank/DDBJ whole genome shotgun (WGS) entry which is preliminary data.</text>
</comment>
<dbReference type="InterPro" id="IPR050313">
    <property type="entry name" value="Carb_Metab_HTH_regulators"/>
</dbReference>